<proteinExistence type="predicted"/>
<dbReference type="EMBL" id="NIDN02000003">
    <property type="protein sequence ID" value="RLM01666.1"/>
    <property type="molecule type" value="Genomic_DNA"/>
</dbReference>
<dbReference type="PROSITE" id="PS50048">
    <property type="entry name" value="ZN2_CY6_FUNGAL_2"/>
    <property type="match status" value="1"/>
</dbReference>
<organism evidence="9 10">
    <name type="scientific">Aspergillus turcosus</name>
    <dbReference type="NCBI Taxonomy" id="1245748"/>
    <lineage>
        <taxon>Eukaryota</taxon>
        <taxon>Fungi</taxon>
        <taxon>Dikarya</taxon>
        <taxon>Ascomycota</taxon>
        <taxon>Pezizomycotina</taxon>
        <taxon>Eurotiomycetes</taxon>
        <taxon>Eurotiomycetidae</taxon>
        <taxon>Eurotiales</taxon>
        <taxon>Aspergillaceae</taxon>
        <taxon>Aspergillus</taxon>
        <taxon>Aspergillus subgen. Fumigati</taxon>
    </lineage>
</organism>
<dbReference type="InterPro" id="IPR001138">
    <property type="entry name" value="Zn2Cys6_DnaBD"/>
</dbReference>
<feature type="region of interest" description="Disordered" evidence="7">
    <location>
        <begin position="638"/>
        <end position="715"/>
    </location>
</feature>
<dbReference type="InterPro" id="IPR007219">
    <property type="entry name" value="XnlR_reg_dom"/>
</dbReference>
<dbReference type="SMART" id="SM00066">
    <property type="entry name" value="GAL4"/>
    <property type="match status" value="1"/>
</dbReference>
<keyword evidence="4" id="KW-0804">Transcription</keyword>
<feature type="compositionally biased region" description="Low complexity" evidence="7">
    <location>
        <begin position="661"/>
        <end position="715"/>
    </location>
</feature>
<evidence type="ECO:0000256" key="5">
    <source>
        <dbReference type="ARBA" id="ARBA00023242"/>
    </source>
</evidence>
<dbReference type="GO" id="GO:0000981">
    <property type="term" value="F:DNA-binding transcription factor activity, RNA polymerase II-specific"/>
    <property type="evidence" value="ECO:0007669"/>
    <property type="project" value="InterPro"/>
</dbReference>
<evidence type="ECO:0000256" key="6">
    <source>
        <dbReference type="SAM" id="Coils"/>
    </source>
</evidence>
<comment type="caution">
    <text evidence="9">The sequence shown here is derived from an EMBL/GenBank/DDBJ whole genome shotgun (WGS) entry which is preliminary data.</text>
</comment>
<evidence type="ECO:0000256" key="4">
    <source>
        <dbReference type="ARBA" id="ARBA00023163"/>
    </source>
</evidence>
<dbReference type="AlphaFoldDB" id="A0A3R7FZ04"/>
<evidence type="ECO:0000256" key="3">
    <source>
        <dbReference type="ARBA" id="ARBA00023125"/>
    </source>
</evidence>
<dbReference type="CDD" id="cd12148">
    <property type="entry name" value="fungal_TF_MHR"/>
    <property type="match status" value="1"/>
</dbReference>
<dbReference type="InterPro" id="IPR053230">
    <property type="entry name" value="Trans_reg_galc"/>
</dbReference>
<dbReference type="GO" id="GO:0006351">
    <property type="term" value="P:DNA-templated transcription"/>
    <property type="evidence" value="ECO:0007669"/>
    <property type="project" value="InterPro"/>
</dbReference>
<dbReference type="Proteomes" id="UP000215289">
    <property type="component" value="Unassembled WGS sequence"/>
</dbReference>
<dbReference type="GO" id="GO:0003677">
    <property type="term" value="F:DNA binding"/>
    <property type="evidence" value="ECO:0007669"/>
    <property type="project" value="UniProtKB-KW"/>
</dbReference>
<sequence length="893" mass="98416">MEDFSEIYPTVELNPPETNGVGFEPEQPAPNGLSSAVPWPGLPLSPGTPQSGYYLSLNPGHYERPPYPHQSATSTSSPGRDGPGTGVAKVAIPRAAPYSIHSQRRRSARACEPCRQRKIKCDGNKPVCRQCHEHHVTCSYLDVKRVRDQKQLGVLSHRVKEYESLLRDLETEVDANSARRIRRTLKTSNGDNEDGALSDSSSSSVGSLNAIDMVEEDLNRSQKTRATGYFGKNSEVSWMQKLEDEAENRSRMFDGNFEMLGLDEQSPPQKNDVPIATMSYHLDDLNIPLMDDVDPYDLPPKELADRFFAAYMDSVHPAFEVIRKTIFVTQYRQFFKQPSKPPRRWLAILNMIFALGCRYCLLLNDGAGVASDEDWDDLVYFNRARKLCLGETALFEHTDLQQIQVEILVALYLVVLGQINRASNFASMAFRSALSLGINLRFEDDRTHHASKEARSRLWWSIYAVEHLLTATTGRASCVGEGLSAAPLPIPFEEENFDKPHVLRFFQDPSLRASQLKLTLFETDEEAQSKAQWLATCEPSPSLFFHCFVDLCAITQAVINKVYSIQGLRDTASQVEQRVRKYSAKLDTWLAQLPPAYRFTTHPHPHDTLHLPDDAFMRERVCLAIAYYSARITISRPCLTHTHPKPKDPSKDDPSKDPSSKEPSSLSSSPETPDLQPPKSTTRSTSTTTNDPSTGPSNSSNPSNPTSGSTTASTRRTNLSASCLRSACTLLSILPDQADPTWLLRFSPWWSILHYLMQATTALLLSLSSSDVLPSTPLPNAATYGPAPDTQAVIRCTKKSLRWLHAMGKVNAASRRAFVLCDSFMRRIAPSVGVEVGDLPDGSALPASSAPAGADGNTNANANSSSGSGFVLGGNGNGGEVPDGDGVDILLRA</sequence>
<name>A0A3R7FZ04_9EURO</name>
<evidence type="ECO:0000313" key="10">
    <source>
        <dbReference type="Proteomes" id="UP000215289"/>
    </source>
</evidence>
<evidence type="ECO:0000256" key="2">
    <source>
        <dbReference type="ARBA" id="ARBA00023015"/>
    </source>
</evidence>
<keyword evidence="2" id="KW-0805">Transcription regulation</keyword>
<evidence type="ECO:0000256" key="1">
    <source>
        <dbReference type="ARBA" id="ARBA00022723"/>
    </source>
</evidence>
<keyword evidence="6" id="KW-0175">Coiled coil</keyword>
<feature type="region of interest" description="Disordered" evidence="7">
    <location>
        <begin position="846"/>
        <end position="865"/>
    </location>
</feature>
<accession>A0A3R7FZ04</accession>
<keyword evidence="10" id="KW-1185">Reference proteome</keyword>
<dbReference type="Gene3D" id="4.10.240.10">
    <property type="entry name" value="Zn(2)-C6 fungal-type DNA-binding domain"/>
    <property type="match status" value="1"/>
</dbReference>
<dbReference type="Pfam" id="PF04082">
    <property type="entry name" value="Fungal_trans"/>
    <property type="match status" value="1"/>
</dbReference>
<keyword evidence="3" id="KW-0238">DNA-binding</keyword>
<protein>
    <recommendedName>
        <fullName evidence="8">Zn(2)-C6 fungal-type domain-containing protein</fullName>
    </recommendedName>
</protein>
<dbReference type="CDD" id="cd00067">
    <property type="entry name" value="GAL4"/>
    <property type="match status" value="1"/>
</dbReference>
<gene>
    <name evidence="9" type="ORF">CFD26_108625</name>
</gene>
<evidence type="ECO:0000256" key="7">
    <source>
        <dbReference type="SAM" id="MobiDB-lite"/>
    </source>
</evidence>
<evidence type="ECO:0000313" key="9">
    <source>
        <dbReference type="EMBL" id="RLM01666.1"/>
    </source>
</evidence>
<dbReference type="Pfam" id="PF00172">
    <property type="entry name" value="Zn_clus"/>
    <property type="match status" value="1"/>
</dbReference>
<dbReference type="OrthoDB" id="5296287at2759"/>
<dbReference type="SMART" id="SM00906">
    <property type="entry name" value="Fungal_trans"/>
    <property type="match status" value="1"/>
</dbReference>
<feature type="coiled-coil region" evidence="6">
    <location>
        <begin position="152"/>
        <end position="179"/>
    </location>
</feature>
<feature type="domain" description="Zn(2)-C6 fungal-type" evidence="8">
    <location>
        <begin position="110"/>
        <end position="140"/>
    </location>
</feature>
<feature type="region of interest" description="Disordered" evidence="7">
    <location>
        <begin position="184"/>
        <end position="206"/>
    </location>
</feature>
<dbReference type="PANTHER" id="PTHR47654:SF4">
    <property type="entry name" value="ZN(II)2CYS6 TRANSCRIPTION FACTOR (EUROFUNG)"/>
    <property type="match status" value="1"/>
</dbReference>
<dbReference type="PROSITE" id="PS00463">
    <property type="entry name" value="ZN2_CY6_FUNGAL_1"/>
    <property type="match status" value="1"/>
</dbReference>
<dbReference type="GO" id="GO:0008270">
    <property type="term" value="F:zinc ion binding"/>
    <property type="evidence" value="ECO:0007669"/>
    <property type="project" value="InterPro"/>
</dbReference>
<dbReference type="STRING" id="1245748.A0A3R7FZ04"/>
<feature type="compositionally biased region" description="Basic and acidic residues" evidence="7">
    <location>
        <begin position="645"/>
        <end position="660"/>
    </location>
</feature>
<feature type="region of interest" description="Disordered" evidence="7">
    <location>
        <begin position="1"/>
        <end position="88"/>
    </location>
</feature>
<keyword evidence="1" id="KW-0479">Metal-binding</keyword>
<dbReference type="InterPro" id="IPR036864">
    <property type="entry name" value="Zn2-C6_fun-type_DNA-bd_sf"/>
</dbReference>
<dbReference type="SUPFAM" id="SSF57701">
    <property type="entry name" value="Zn2/Cys6 DNA-binding domain"/>
    <property type="match status" value="1"/>
</dbReference>
<keyword evidence="5" id="KW-0539">Nucleus</keyword>
<dbReference type="PANTHER" id="PTHR47654">
    <property type="entry name" value="ZN(II)2CYS6 TRANSCRIPTION FACTOR (EUROFUNG)-RELATED"/>
    <property type="match status" value="1"/>
</dbReference>
<reference evidence="9 10" key="1">
    <citation type="submission" date="2018-08" db="EMBL/GenBank/DDBJ databases">
        <title>Draft genome sequences of two Aspergillus turcosus clinical strains isolated from bronchoalveolar lavage fluid: one azole-susceptible and the other azole-resistant.</title>
        <authorList>
            <person name="Parent-Michaud M."/>
            <person name="Dufresne P.J."/>
            <person name="Fournier E."/>
            <person name="Martineau C."/>
            <person name="Moreira S."/>
            <person name="Perkins V."/>
            <person name="De Repentigny L."/>
            <person name="Dufresne S.F."/>
        </authorList>
    </citation>
    <scope>NUCLEOTIDE SEQUENCE [LARGE SCALE GENOMIC DNA]</scope>
    <source>
        <strain evidence="9">HMR AF 1038</strain>
    </source>
</reference>
<evidence type="ECO:0000259" key="8">
    <source>
        <dbReference type="PROSITE" id="PS50048"/>
    </source>
</evidence>